<dbReference type="SUPFAM" id="SSF48179">
    <property type="entry name" value="6-phosphogluconate dehydrogenase C-terminal domain-like"/>
    <property type="match status" value="1"/>
</dbReference>
<evidence type="ECO:0000256" key="10">
    <source>
        <dbReference type="ARBA" id="ARBA00023264"/>
    </source>
</evidence>
<evidence type="ECO:0000256" key="12">
    <source>
        <dbReference type="PIRSR" id="PIRSR000114-1"/>
    </source>
</evidence>
<comment type="catalytic activity">
    <reaction evidence="11">
        <text>sn-glycerol 3-phosphate + NAD(+) = dihydroxyacetone phosphate + NADH + H(+)</text>
        <dbReference type="Rhea" id="RHEA:11092"/>
        <dbReference type="ChEBI" id="CHEBI:15378"/>
        <dbReference type="ChEBI" id="CHEBI:57540"/>
        <dbReference type="ChEBI" id="CHEBI:57597"/>
        <dbReference type="ChEBI" id="CHEBI:57642"/>
        <dbReference type="ChEBI" id="CHEBI:57945"/>
        <dbReference type="EC" id="1.1.1.94"/>
    </reaction>
</comment>
<dbReference type="GO" id="GO:0046168">
    <property type="term" value="P:glycerol-3-phosphate catabolic process"/>
    <property type="evidence" value="ECO:0007669"/>
    <property type="project" value="InterPro"/>
</dbReference>
<feature type="binding site" evidence="11">
    <location>
        <position position="243"/>
    </location>
    <ligand>
        <name>sn-glycerol 3-phosphate</name>
        <dbReference type="ChEBI" id="CHEBI:57597"/>
    </ligand>
</feature>
<keyword evidence="7 11" id="KW-0520">NAD</keyword>
<feature type="binding site" evidence="11">
    <location>
        <position position="179"/>
    </location>
    <ligand>
        <name>sn-glycerol 3-phosphate</name>
        <dbReference type="ChEBI" id="CHEBI:57597"/>
    </ligand>
</feature>
<feature type="domain" description="Glycerol-3-phosphate dehydrogenase NAD-dependent C-terminal" evidence="16">
    <location>
        <begin position="168"/>
        <end position="308"/>
    </location>
</feature>
<dbReference type="Pfam" id="PF07479">
    <property type="entry name" value="NAD_Gly3P_dh_C"/>
    <property type="match status" value="1"/>
</dbReference>
<dbReference type="PANTHER" id="PTHR11728:SF1">
    <property type="entry name" value="GLYCEROL-3-PHOSPHATE DEHYDROGENASE [NAD(+)] 2, CHLOROPLASTIC"/>
    <property type="match status" value="1"/>
</dbReference>
<evidence type="ECO:0000259" key="15">
    <source>
        <dbReference type="Pfam" id="PF01210"/>
    </source>
</evidence>
<dbReference type="NCBIfam" id="NF011212">
    <property type="entry name" value="PRK14619.1"/>
    <property type="match status" value="1"/>
</dbReference>
<feature type="active site" description="Proton acceptor" evidence="11 12">
    <location>
        <position position="179"/>
    </location>
</feature>
<feature type="binding site" evidence="11">
    <location>
        <position position="96"/>
    </location>
    <ligand>
        <name>NADPH</name>
        <dbReference type="ChEBI" id="CHEBI:57783"/>
    </ligand>
</feature>
<dbReference type="Proteomes" id="UP001165986">
    <property type="component" value="Unassembled WGS sequence"/>
</dbReference>
<comment type="similarity">
    <text evidence="1 11">Belongs to the NAD-dependent glycerol-3-phosphate dehydrogenase family.</text>
</comment>
<dbReference type="Gene3D" id="1.10.1040.10">
    <property type="entry name" value="N-(1-d-carboxylethyl)-l-norvaline Dehydrogenase, domain 2"/>
    <property type="match status" value="1"/>
</dbReference>
<feature type="binding site" evidence="11">
    <location>
        <position position="96"/>
    </location>
    <ligand>
        <name>sn-glycerol 3-phosphate</name>
        <dbReference type="ChEBI" id="CHEBI:57597"/>
    </ligand>
</feature>
<keyword evidence="4 11" id="KW-0547">Nucleotide-binding</keyword>
<feature type="binding site" evidence="11">
    <location>
        <position position="242"/>
    </location>
    <ligand>
        <name>sn-glycerol 3-phosphate</name>
        <dbReference type="ChEBI" id="CHEBI:57597"/>
    </ligand>
</feature>
<evidence type="ECO:0000256" key="13">
    <source>
        <dbReference type="PIRSR" id="PIRSR000114-2"/>
    </source>
</evidence>
<dbReference type="EMBL" id="VJXY01000003">
    <property type="protein sequence ID" value="MBD6615048.1"/>
    <property type="molecule type" value="Genomic_DNA"/>
</dbReference>
<keyword evidence="5 11" id="KW-0521">NADP</keyword>
<keyword evidence="2 11" id="KW-0963">Cytoplasm</keyword>
<evidence type="ECO:0000256" key="6">
    <source>
        <dbReference type="ARBA" id="ARBA00023002"/>
    </source>
</evidence>
<evidence type="ECO:0000256" key="1">
    <source>
        <dbReference type="ARBA" id="ARBA00011009"/>
    </source>
</evidence>
<dbReference type="HAMAP" id="MF_00394">
    <property type="entry name" value="NAD_Glyc3P_dehydrog"/>
    <property type="match status" value="1"/>
</dbReference>
<dbReference type="SUPFAM" id="SSF51735">
    <property type="entry name" value="NAD(P)-binding Rossmann-fold domains"/>
    <property type="match status" value="1"/>
</dbReference>
<dbReference type="GO" id="GO:0046167">
    <property type="term" value="P:glycerol-3-phosphate biosynthetic process"/>
    <property type="evidence" value="ECO:0007669"/>
    <property type="project" value="UniProtKB-UniRule"/>
</dbReference>
<keyword evidence="18" id="KW-1185">Reference proteome</keyword>
<evidence type="ECO:0000313" key="18">
    <source>
        <dbReference type="Proteomes" id="UP001165986"/>
    </source>
</evidence>
<evidence type="ECO:0000256" key="3">
    <source>
        <dbReference type="ARBA" id="ARBA00022516"/>
    </source>
</evidence>
<feature type="binding site" evidence="11">
    <location>
        <position position="48"/>
    </location>
    <ligand>
        <name>NADPH</name>
        <dbReference type="ChEBI" id="CHEBI:57783"/>
    </ligand>
</feature>
<evidence type="ECO:0000256" key="8">
    <source>
        <dbReference type="ARBA" id="ARBA00023098"/>
    </source>
</evidence>
<dbReference type="Gene3D" id="3.40.50.720">
    <property type="entry name" value="NAD(P)-binding Rossmann-like Domain"/>
    <property type="match status" value="2"/>
</dbReference>
<comment type="caution">
    <text evidence="11">Lacks conserved residue(s) required for the propagation of feature annotation.</text>
</comment>
<comment type="caution">
    <text evidence="17">The sequence shown here is derived from an EMBL/GenBank/DDBJ whole genome shotgun (WGS) entry which is preliminary data.</text>
</comment>
<evidence type="ECO:0000259" key="16">
    <source>
        <dbReference type="Pfam" id="PF07479"/>
    </source>
</evidence>
<gene>
    <name evidence="11" type="primary">gpsA</name>
    <name evidence="17" type="ORF">FNW02_04070</name>
</gene>
<evidence type="ECO:0000256" key="4">
    <source>
        <dbReference type="ARBA" id="ARBA00022741"/>
    </source>
</evidence>
<dbReference type="GO" id="GO:0006650">
    <property type="term" value="P:glycerophospholipid metabolic process"/>
    <property type="evidence" value="ECO:0007669"/>
    <property type="project" value="UniProtKB-UniRule"/>
</dbReference>
<evidence type="ECO:0000256" key="11">
    <source>
        <dbReference type="HAMAP-Rule" id="MF_00394"/>
    </source>
</evidence>
<dbReference type="PANTHER" id="PTHR11728">
    <property type="entry name" value="GLYCEROL-3-PHOSPHATE DEHYDROGENASE"/>
    <property type="match status" value="1"/>
</dbReference>
<dbReference type="GO" id="GO:0005829">
    <property type="term" value="C:cytosol"/>
    <property type="evidence" value="ECO:0007669"/>
    <property type="project" value="TreeGrafter"/>
</dbReference>
<dbReference type="EC" id="1.1.1.94" evidence="11"/>
<keyword evidence="3 11" id="KW-0444">Lipid biosynthesis</keyword>
<protein>
    <recommendedName>
        <fullName evidence="11">Glycerol-3-phosphate dehydrogenase [NAD(P)+]</fullName>
        <ecNumber evidence="11">1.1.1.94</ecNumber>
    </recommendedName>
    <alternativeName>
        <fullName evidence="11">NAD(P)(+)-dependent glycerol-3-phosphate dehydrogenase</fullName>
    </alternativeName>
    <alternativeName>
        <fullName evidence="11">NAD(P)H-dependent dihydroxyacetone-phosphate reductase</fullName>
    </alternativeName>
</protein>
<feature type="binding site" evidence="14">
    <location>
        <position position="243"/>
    </location>
    <ligand>
        <name>NAD(+)</name>
        <dbReference type="ChEBI" id="CHEBI:57540"/>
    </ligand>
</feature>
<name>A0AA40STM3_9NOST</name>
<feature type="binding site" evidence="13">
    <location>
        <begin position="243"/>
        <end position="244"/>
    </location>
    <ligand>
        <name>substrate</name>
    </ligand>
</feature>
<feature type="domain" description="Glycerol-3-phosphate dehydrogenase NAD-dependent N-terminal" evidence="15">
    <location>
        <begin position="19"/>
        <end position="49"/>
    </location>
</feature>
<feature type="binding site" evidence="14">
    <location>
        <begin position="24"/>
        <end position="29"/>
    </location>
    <ligand>
        <name>NAD(+)</name>
        <dbReference type="ChEBI" id="CHEBI:57540"/>
    </ligand>
</feature>
<proteinExistence type="inferred from homology"/>
<feature type="binding site" evidence="13">
    <location>
        <position position="96"/>
    </location>
    <ligand>
        <name>substrate</name>
    </ligand>
</feature>
<dbReference type="NCBIfam" id="NF000940">
    <property type="entry name" value="PRK00094.1-2"/>
    <property type="match status" value="1"/>
</dbReference>
<dbReference type="NCBIfam" id="NF000942">
    <property type="entry name" value="PRK00094.1-4"/>
    <property type="match status" value="1"/>
</dbReference>
<dbReference type="GO" id="GO:0005975">
    <property type="term" value="P:carbohydrate metabolic process"/>
    <property type="evidence" value="ECO:0007669"/>
    <property type="project" value="InterPro"/>
</dbReference>
<keyword evidence="10 11" id="KW-1208">Phospholipid metabolism</keyword>
<evidence type="ECO:0000256" key="9">
    <source>
        <dbReference type="ARBA" id="ARBA00023209"/>
    </source>
</evidence>
<dbReference type="InterPro" id="IPR011128">
    <property type="entry name" value="G3P_DH_NAD-dep_N"/>
</dbReference>
<organism evidence="17 18">
    <name type="scientific">Komarekiella delphini-convector SJRDD-AB1</name>
    <dbReference type="NCBI Taxonomy" id="2593771"/>
    <lineage>
        <taxon>Bacteria</taxon>
        <taxon>Bacillati</taxon>
        <taxon>Cyanobacteriota</taxon>
        <taxon>Cyanophyceae</taxon>
        <taxon>Nostocales</taxon>
        <taxon>Nostocaceae</taxon>
        <taxon>Komarekiella</taxon>
        <taxon>Komarekiella delphini-convector</taxon>
    </lineage>
</organism>
<feature type="binding site" evidence="11">
    <location>
        <position position="232"/>
    </location>
    <ligand>
        <name>sn-glycerol 3-phosphate</name>
        <dbReference type="ChEBI" id="CHEBI:57597"/>
    </ligand>
</feature>
<evidence type="ECO:0000256" key="5">
    <source>
        <dbReference type="ARBA" id="ARBA00022857"/>
    </source>
</evidence>
<dbReference type="Pfam" id="PF01210">
    <property type="entry name" value="NAD_Gly3P_dh_N"/>
    <property type="match status" value="2"/>
</dbReference>
<dbReference type="GO" id="GO:0051287">
    <property type="term" value="F:NAD binding"/>
    <property type="evidence" value="ECO:0007669"/>
    <property type="project" value="InterPro"/>
</dbReference>
<feature type="domain" description="Glycerol-3-phosphate dehydrogenase NAD-dependent N-terminal" evidence="15">
    <location>
        <begin position="54"/>
        <end position="147"/>
    </location>
</feature>
<evidence type="ECO:0000256" key="2">
    <source>
        <dbReference type="ARBA" id="ARBA00022490"/>
    </source>
</evidence>
<dbReference type="FunFam" id="3.40.50.720:FF:001174">
    <property type="entry name" value="Glycerol-3-phosphate dehydrogenase [NAD(P)+]"/>
    <property type="match status" value="1"/>
</dbReference>
<comment type="function">
    <text evidence="11">Catalyzes the reduction of the glycolytic intermediate dihydroxyacetone phosphate (DHAP) to sn-glycerol 3-phosphate (G3P), the key precursor for phospholipid synthesis.</text>
</comment>
<dbReference type="InterPro" id="IPR013328">
    <property type="entry name" value="6PGD_dom2"/>
</dbReference>
<dbReference type="RefSeq" id="WP_191756306.1">
    <property type="nucleotide sequence ID" value="NZ_VJXY01000003.1"/>
</dbReference>
<keyword evidence="8 11" id="KW-0443">Lipid metabolism</keyword>
<feature type="binding site" evidence="11">
    <location>
        <position position="244"/>
    </location>
    <ligand>
        <name>sn-glycerol 3-phosphate</name>
        <dbReference type="ChEBI" id="CHEBI:57597"/>
    </ligand>
</feature>
<accession>A0AA40STM3</accession>
<sequence>MSDQIYSTSKFKTQNSKLSITILGAGAWGMALANLAAANGHRVRVWSRQGPHTLEAVLENAQIVLSAISMKGVSDVTSQVHSFPLSPETIFVTATKGLDPETRCTPSQIWQTAFPDHAVVVLSGPNLSKEIELGLPAATVVASNVPTAAQVVQLVFSSNLFRVYTNPDPLGVELGGTLKNVIAIASGVCDGLQLGTNAKAALVTRGLTEMVRIGNLWGANTETFYGLSGLGDLLATCNSPLSRNYQVGYQLAGNKTLTEILANLQGTAEGVNTCRVLMQIAQQQNIAMPITEQVYRLLQSEVSPRQALDELMLRNIKPEYNY</sequence>
<comment type="subcellular location">
    <subcellularLocation>
        <location evidence="11">Cytoplasm</location>
    </subcellularLocation>
</comment>
<dbReference type="InterPro" id="IPR006109">
    <property type="entry name" value="G3P_DH_NAD-dep_C"/>
</dbReference>
<dbReference type="GO" id="GO:0008654">
    <property type="term" value="P:phospholipid biosynthetic process"/>
    <property type="evidence" value="ECO:0007669"/>
    <property type="project" value="UniProtKB-KW"/>
</dbReference>
<comment type="pathway">
    <text evidence="11">Membrane lipid metabolism; glycerophospholipid metabolism.</text>
</comment>
<feature type="binding site" evidence="11">
    <location>
        <position position="269"/>
    </location>
    <ligand>
        <name>NADPH</name>
        <dbReference type="ChEBI" id="CHEBI:57783"/>
    </ligand>
</feature>
<dbReference type="GO" id="GO:0047952">
    <property type="term" value="F:glycerol-3-phosphate dehydrogenase [NAD(P)+] activity"/>
    <property type="evidence" value="ECO:0007669"/>
    <property type="project" value="UniProtKB-UniRule"/>
</dbReference>
<feature type="binding site" evidence="11">
    <location>
        <position position="128"/>
    </location>
    <ligand>
        <name>NADPH</name>
        <dbReference type="ChEBI" id="CHEBI:57783"/>
    </ligand>
</feature>
<reference evidence="17" key="1">
    <citation type="submission" date="2019-07" db="EMBL/GenBank/DDBJ databases">
        <title>Toxilogical consequences of a new and cryptic species of cyanobacteria (Komarekiella delphini-convector) recovered from the epidermis of a bottlenose dolphin and 1500 ft. in the air.</title>
        <authorList>
            <person name="Brown A.O."/>
            <person name="Dvorak P."/>
            <person name="Villanueva C.D."/>
            <person name="Foss A.J."/>
            <person name="Garvey A.D."/>
            <person name="Gibson Q.A."/>
            <person name="Johansen J.R."/>
            <person name="Casamatta D.A."/>
        </authorList>
    </citation>
    <scope>NUCLEOTIDE SEQUENCE</scope>
    <source>
        <strain evidence="17">SJRDD-AB1</strain>
    </source>
</reference>
<feature type="binding site" evidence="11">
    <location>
        <position position="243"/>
    </location>
    <ligand>
        <name>NADPH</name>
        <dbReference type="ChEBI" id="CHEBI:57783"/>
    </ligand>
</feature>
<dbReference type="PROSITE" id="PS00957">
    <property type="entry name" value="NAD_G3PDH"/>
    <property type="match status" value="1"/>
</dbReference>
<dbReference type="FunFam" id="1.10.1040.10:FF:000001">
    <property type="entry name" value="Glycerol-3-phosphate dehydrogenase [NAD(P)+]"/>
    <property type="match status" value="1"/>
</dbReference>
<dbReference type="InterPro" id="IPR008927">
    <property type="entry name" value="6-PGluconate_DH-like_C_sf"/>
</dbReference>
<evidence type="ECO:0000256" key="14">
    <source>
        <dbReference type="PIRSR" id="PIRSR000114-3"/>
    </source>
</evidence>
<comment type="catalytic activity">
    <reaction evidence="11">
        <text>sn-glycerol 3-phosphate + NADP(+) = dihydroxyacetone phosphate + NADPH + H(+)</text>
        <dbReference type="Rhea" id="RHEA:11096"/>
        <dbReference type="ChEBI" id="CHEBI:15378"/>
        <dbReference type="ChEBI" id="CHEBI:57597"/>
        <dbReference type="ChEBI" id="CHEBI:57642"/>
        <dbReference type="ChEBI" id="CHEBI:57783"/>
        <dbReference type="ChEBI" id="CHEBI:58349"/>
        <dbReference type="EC" id="1.1.1.94"/>
    </reaction>
</comment>
<keyword evidence="6 11" id="KW-0560">Oxidoreductase</keyword>
<dbReference type="PIRSF" id="PIRSF000114">
    <property type="entry name" value="Glycerol-3-P_dh"/>
    <property type="match status" value="1"/>
</dbReference>
<evidence type="ECO:0000313" key="17">
    <source>
        <dbReference type="EMBL" id="MBD6615048.1"/>
    </source>
</evidence>
<keyword evidence="9 11" id="KW-0594">Phospholipid biosynthesis</keyword>
<dbReference type="AlphaFoldDB" id="A0AA40STM3"/>
<dbReference type="InterPro" id="IPR006168">
    <property type="entry name" value="G3P_DH_NAD-dep"/>
</dbReference>
<dbReference type="InterPro" id="IPR036291">
    <property type="entry name" value="NAD(P)-bd_dom_sf"/>
</dbReference>
<evidence type="ECO:0000256" key="7">
    <source>
        <dbReference type="ARBA" id="ARBA00023027"/>
    </source>
</evidence>
<feature type="binding site" evidence="11">
    <location>
        <position position="124"/>
    </location>
    <ligand>
        <name>sn-glycerol 3-phosphate</name>
        <dbReference type="ChEBI" id="CHEBI:57597"/>
    </ligand>
</feature>
<feature type="binding site" evidence="11">
    <location>
        <position position="28"/>
    </location>
    <ligand>
        <name>NADPH</name>
        <dbReference type="ChEBI" id="CHEBI:57783"/>
    </ligand>
</feature>